<keyword evidence="2 3" id="KW-0378">Hydrolase</keyword>
<dbReference type="Gene3D" id="3.10.129.10">
    <property type="entry name" value="Hotdog Thioesterase"/>
    <property type="match status" value="1"/>
</dbReference>
<protein>
    <submittedName>
        <fullName evidence="3">Thioesterase family protein</fullName>
        <ecNumber evidence="3">3.1.2.-</ecNumber>
    </submittedName>
</protein>
<sequence>MSRIDRNRIDAAREPVVELIATRFADLDMQGHINNGAAVTLLQEARTRFNGAIGLPRMTHSLRAMVASLRVEFARELYHPAPVEIATTILSVGRTSFVMGQALRQNGQSAVYAETVIVMADADGPTPLPEDVRRAYSEQANEAA</sequence>
<reference evidence="3" key="1">
    <citation type="submission" date="2023-07" db="EMBL/GenBank/DDBJ databases">
        <authorList>
            <person name="Kim M."/>
        </authorList>
    </citation>
    <scope>NUCLEOTIDE SEQUENCE</scope>
    <source>
        <strain evidence="3">BIUV-7</strain>
    </source>
</reference>
<accession>A0ABT8Y853</accession>
<evidence type="ECO:0000313" key="4">
    <source>
        <dbReference type="Proteomes" id="UP001169764"/>
    </source>
</evidence>
<gene>
    <name evidence="3" type="ORF">Q4F19_08935</name>
</gene>
<dbReference type="Pfam" id="PF13279">
    <property type="entry name" value="4HBT_2"/>
    <property type="match status" value="1"/>
</dbReference>
<evidence type="ECO:0000313" key="3">
    <source>
        <dbReference type="EMBL" id="MDO6414503.1"/>
    </source>
</evidence>
<dbReference type="SUPFAM" id="SSF54637">
    <property type="entry name" value="Thioesterase/thiol ester dehydrase-isomerase"/>
    <property type="match status" value="1"/>
</dbReference>
<dbReference type="CDD" id="cd00586">
    <property type="entry name" value="4HBT"/>
    <property type="match status" value="1"/>
</dbReference>
<dbReference type="InterPro" id="IPR029069">
    <property type="entry name" value="HotDog_dom_sf"/>
</dbReference>
<comment type="similarity">
    <text evidence="1">Belongs to the 4-hydroxybenzoyl-CoA thioesterase family.</text>
</comment>
<dbReference type="InterPro" id="IPR050563">
    <property type="entry name" value="4-hydroxybenzoyl-CoA_TE"/>
</dbReference>
<name>A0ABT8Y853_9SPHN</name>
<dbReference type="Proteomes" id="UP001169764">
    <property type="component" value="Unassembled WGS sequence"/>
</dbReference>
<dbReference type="PANTHER" id="PTHR31793:SF27">
    <property type="entry name" value="NOVEL THIOESTERASE SUPERFAMILY DOMAIN AND SAPOSIN A-TYPE DOMAIN CONTAINING PROTEIN (0610012H03RIK)"/>
    <property type="match status" value="1"/>
</dbReference>
<comment type="caution">
    <text evidence="3">The sequence shown here is derived from an EMBL/GenBank/DDBJ whole genome shotgun (WGS) entry which is preliminary data.</text>
</comment>
<dbReference type="RefSeq" id="WP_303541711.1">
    <property type="nucleotide sequence ID" value="NZ_JAUOTP010000003.1"/>
</dbReference>
<keyword evidence="4" id="KW-1185">Reference proteome</keyword>
<dbReference type="EMBL" id="JAUOTP010000003">
    <property type="protein sequence ID" value="MDO6414503.1"/>
    <property type="molecule type" value="Genomic_DNA"/>
</dbReference>
<proteinExistence type="inferred from homology"/>
<evidence type="ECO:0000256" key="1">
    <source>
        <dbReference type="ARBA" id="ARBA00005953"/>
    </source>
</evidence>
<dbReference type="EC" id="3.1.2.-" evidence="3"/>
<organism evidence="3 4">
    <name type="scientific">Sphingomonas natans</name>
    <dbReference type="NCBI Taxonomy" id="3063330"/>
    <lineage>
        <taxon>Bacteria</taxon>
        <taxon>Pseudomonadati</taxon>
        <taxon>Pseudomonadota</taxon>
        <taxon>Alphaproteobacteria</taxon>
        <taxon>Sphingomonadales</taxon>
        <taxon>Sphingomonadaceae</taxon>
        <taxon>Sphingomonas</taxon>
    </lineage>
</organism>
<dbReference type="PANTHER" id="PTHR31793">
    <property type="entry name" value="4-HYDROXYBENZOYL-COA THIOESTERASE FAMILY MEMBER"/>
    <property type="match status" value="1"/>
</dbReference>
<dbReference type="GO" id="GO:0016787">
    <property type="term" value="F:hydrolase activity"/>
    <property type="evidence" value="ECO:0007669"/>
    <property type="project" value="UniProtKB-KW"/>
</dbReference>
<evidence type="ECO:0000256" key="2">
    <source>
        <dbReference type="ARBA" id="ARBA00022801"/>
    </source>
</evidence>